<dbReference type="SUPFAM" id="SSF54928">
    <property type="entry name" value="RNA-binding domain, RBD"/>
    <property type="match status" value="2"/>
</dbReference>
<feature type="domain" description="RRM" evidence="4">
    <location>
        <begin position="211"/>
        <end position="288"/>
    </location>
</feature>
<dbReference type="Pfam" id="PF00076">
    <property type="entry name" value="RRM_1"/>
    <property type="match status" value="3"/>
</dbReference>
<accession>A0A1L8DHC4</accession>
<feature type="compositionally biased region" description="Low complexity" evidence="3">
    <location>
        <begin position="323"/>
        <end position="339"/>
    </location>
</feature>
<dbReference type="GO" id="GO:0005737">
    <property type="term" value="C:cytoplasm"/>
    <property type="evidence" value="ECO:0007669"/>
    <property type="project" value="TreeGrafter"/>
</dbReference>
<dbReference type="InterPro" id="IPR035979">
    <property type="entry name" value="RBD_domain_sf"/>
</dbReference>
<reference evidence="5" key="1">
    <citation type="submission" date="2016-12" db="EMBL/GenBank/DDBJ databases">
        <title>An insight into the sialome and mialome of the sand fly, Nyssomyia neivai.</title>
        <authorList>
            <person name="Sebastian V."/>
            <person name="Goulart T.M."/>
            <person name="Oliveira W."/>
            <person name="Calvo E."/>
            <person name="Oliveira L.F."/>
            <person name="Pinto M.C."/>
            <person name="Rosselino A.M."/>
            <person name="Ribeiro J.M."/>
        </authorList>
    </citation>
    <scope>NUCLEOTIDE SEQUENCE</scope>
</reference>
<dbReference type="PANTHER" id="PTHR23003">
    <property type="entry name" value="RNA RECOGNITION MOTIF RRM DOMAIN CONTAINING PROTEIN"/>
    <property type="match status" value="1"/>
</dbReference>
<feature type="region of interest" description="Disordered" evidence="3">
    <location>
        <begin position="136"/>
        <end position="188"/>
    </location>
</feature>
<dbReference type="AlphaFoldDB" id="A0A1L8DHC4"/>
<feature type="compositionally biased region" description="Basic and acidic residues" evidence="3">
    <location>
        <begin position="166"/>
        <end position="177"/>
    </location>
</feature>
<evidence type="ECO:0000256" key="3">
    <source>
        <dbReference type="SAM" id="MobiDB-lite"/>
    </source>
</evidence>
<dbReference type="FunFam" id="3.30.70.330:FF:000492">
    <property type="entry name" value="Blast:Myelin expression factor 2"/>
    <property type="match status" value="1"/>
</dbReference>
<name>A0A1L8DHC4_9DIPT</name>
<proteinExistence type="predicted"/>
<protein>
    <submittedName>
        <fullName evidence="5">Putative rna-binding protein hnrnp-m</fullName>
    </submittedName>
</protein>
<dbReference type="InterPro" id="IPR012677">
    <property type="entry name" value="Nucleotide-bd_a/b_plait_sf"/>
</dbReference>
<dbReference type="CDD" id="cd12386">
    <property type="entry name" value="RRM2_hnRNPM_like"/>
    <property type="match status" value="1"/>
</dbReference>
<dbReference type="InterPro" id="IPR050374">
    <property type="entry name" value="RRT5_SRSF_SR"/>
</dbReference>
<feature type="region of interest" description="Disordered" evidence="3">
    <location>
        <begin position="1"/>
        <end position="47"/>
    </location>
</feature>
<feature type="compositionally biased region" description="Polar residues" evidence="3">
    <location>
        <begin position="474"/>
        <end position="490"/>
    </location>
</feature>
<dbReference type="EMBL" id="GFDF01008226">
    <property type="protein sequence ID" value="JAV05858.1"/>
    <property type="molecule type" value="Transcribed_RNA"/>
</dbReference>
<dbReference type="InterPro" id="IPR000504">
    <property type="entry name" value="RRM_dom"/>
</dbReference>
<evidence type="ECO:0000313" key="5">
    <source>
        <dbReference type="EMBL" id="JAV05858.1"/>
    </source>
</evidence>
<feature type="compositionally biased region" description="Gly residues" evidence="3">
    <location>
        <begin position="140"/>
        <end position="165"/>
    </location>
</feature>
<dbReference type="SMART" id="SM00360">
    <property type="entry name" value="RRM"/>
    <property type="match status" value="3"/>
</dbReference>
<evidence type="ECO:0000259" key="4">
    <source>
        <dbReference type="PROSITE" id="PS50102"/>
    </source>
</evidence>
<evidence type="ECO:0000256" key="1">
    <source>
        <dbReference type="ARBA" id="ARBA00022884"/>
    </source>
</evidence>
<dbReference type="PANTHER" id="PTHR23003:SF3">
    <property type="entry name" value="FI21236P1-RELATED"/>
    <property type="match status" value="1"/>
</dbReference>
<feature type="region of interest" description="Disordered" evidence="3">
    <location>
        <begin position="323"/>
        <end position="356"/>
    </location>
</feature>
<dbReference type="GO" id="GO:0003729">
    <property type="term" value="F:mRNA binding"/>
    <property type="evidence" value="ECO:0007669"/>
    <property type="project" value="TreeGrafter"/>
</dbReference>
<feature type="domain" description="RRM" evidence="4">
    <location>
        <begin position="50"/>
        <end position="128"/>
    </location>
</feature>
<feature type="compositionally biased region" description="Basic and acidic residues" evidence="3">
    <location>
        <begin position="37"/>
        <end position="47"/>
    </location>
</feature>
<dbReference type="Gene3D" id="3.30.70.330">
    <property type="match status" value="3"/>
</dbReference>
<feature type="compositionally biased region" description="Gly residues" evidence="3">
    <location>
        <begin position="433"/>
        <end position="452"/>
    </location>
</feature>
<sequence>MGDRKESQMSPRDRERERDRSRRQTRFSDANSGGDANGRDRSRERRSAGNRIYVSNIPYEYRWQDLKDLCRDIVGDVNFVELFNDESNKPRGCGIVEFKTNDCVGKALEKLNRYEISGRHLVVKEDYGDERDEFGRVVRAGGGGGGGGQGGGGNNNNSSRGGGGNDYRRDRDDDRPRHSSGHGNDYDGPYNTYGLSTSFLEGLGIFGPLHTKVFVANLDYKVDAKKLKQVFKLAGRVVSVDLSTDKDGNSRGFAVVEYDHPVEAVQAISMLDRQMLFDRRMTVRLDRVPDKNEGVKLPDGLKGIGIGLGPNGEPLRDVARNLPSSQQQQNPSQQNNAPVPVAPPNNLNGPSSLLGPVPNSNALSGLSSNLAALSNVVNLSNLSGALSNPLLTSAAANLQSVAGLGLLSENLNQAQSTFNTNTFANSNAFGNSGNTGGGNNQGRGDFDMGGSGPVRNYSTQPQDDFPSRGPASNFGAQTSSNFGGQNTSNLSNLRKSDTIVIKNLPPSCTWQTLRDKFRDIGEVKFAEIRGQDTGVVRFSKERDAELAIKLMDGARFDNQMVYVSFF</sequence>
<dbReference type="PROSITE" id="PS50102">
    <property type="entry name" value="RRM"/>
    <property type="match status" value="3"/>
</dbReference>
<dbReference type="FunFam" id="3.30.70.330:FF:000531">
    <property type="entry name" value="Myelin expression factor 2"/>
    <property type="match status" value="1"/>
</dbReference>
<feature type="region of interest" description="Disordered" evidence="3">
    <location>
        <begin position="429"/>
        <end position="490"/>
    </location>
</feature>
<dbReference type="GO" id="GO:0005634">
    <property type="term" value="C:nucleus"/>
    <property type="evidence" value="ECO:0007669"/>
    <property type="project" value="TreeGrafter"/>
</dbReference>
<feature type="compositionally biased region" description="Basic and acidic residues" evidence="3">
    <location>
        <begin position="1"/>
        <end position="22"/>
    </location>
</feature>
<keyword evidence="1 2" id="KW-0694">RNA-binding</keyword>
<evidence type="ECO:0000256" key="2">
    <source>
        <dbReference type="PROSITE-ProRule" id="PRU00176"/>
    </source>
</evidence>
<organism evidence="5">
    <name type="scientific">Nyssomyia neivai</name>
    <dbReference type="NCBI Taxonomy" id="330878"/>
    <lineage>
        <taxon>Eukaryota</taxon>
        <taxon>Metazoa</taxon>
        <taxon>Ecdysozoa</taxon>
        <taxon>Arthropoda</taxon>
        <taxon>Hexapoda</taxon>
        <taxon>Insecta</taxon>
        <taxon>Pterygota</taxon>
        <taxon>Neoptera</taxon>
        <taxon>Endopterygota</taxon>
        <taxon>Diptera</taxon>
        <taxon>Nematocera</taxon>
        <taxon>Psychodoidea</taxon>
        <taxon>Psychodidae</taxon>
        <taxon>Nyssomyia</taxon>
    </lineage>
</organism>
<feature type="domain" description="RRM" evidence="4">
    <location>
        <begin position="497"/>
        <end position="566"/>
    </location>
</feature>